<dbReference type="InterPro" id="IPR018060">
    <property type="entry name" value="HTH_AraC"/>
</dbReference>
<accession>A0ABV1KLS8</accession>
<dbReference type="InterPro" id="IPR018062">
    <property type="entry name" value="HTH_AraC-typ_CS"/>
</dbReference>
<dbReference type="InterPro" id="IPR001789">
    <property type="entry name" value="Sig_transdc_resp-reg_receiver"/>
</dbReference>
<sequence length="560" mass="64776">MYRLLIVDDEPQIVDWLYELMSDYTGLDLELYKAYTALEAVEIVDRMKPDIVLTDIRMPGMTGIQLQEYVLQRWPDCKIIFLTGFNEFDYIYSAMKRNAVGYVLKTEDDDEIIRTIEKAALQISESYRIDELMEKVRDKMQATLPLMQKEYVWSLLQEEQNDPARIGKQLQELDIPLDAAQPVLLLIARTDGKDKASGLSERSRTLCSIGLILEKYLQGSVRFYYLVQDHHTIIGFIQPGDMGGSDKAGDELYLWSRTFQFVKSTLESVQMACKENLGAAPSFLLASRPVALERLAGKYGEWSKWLGYQMMMGTEILMTDRDLYPDESQSHGFAPHPLAVEMEMAQHQIKVLSEWLEKGQGELFFEAYDQFQSRFRRIADMNDETGVELYYKTAVLFLAYLNRRHLAERVAPLIDLQNLTRMDRHPGWQEAAAYLRRLAEIIFELQKGETEQRVAEAVLYVKKYLLQHLHEDLSLTRLAELVHFNPSYFSRMFKQVTGLNLSEYLSGVRLEKAKALLECNKKVNEVAAIVGFESAASFSRFFKKMVDISPQDYRESCLKR</sequence>
<gene>
    <name evidence="7" type="ORF">QJS35_01460</name>
</gene>
<evidence type="ECO:0000256" key="4">
    <source>
        <dbReference type="PROSITE-ProRule" id="PRU00169"/>
    </source>
</evidence>
<keyword evidence="4" id="KW-0597">Phosphoprotein</keyword>
<dbReference type="SMART" id="SM00448">
    <property type="entry name" value="REC"/>
    <property type="match status" value="1"/>
</dbReference>
<feature type="domain" description="Response regulatory" evidence="6">
    <location>
        <begin position="3"/>
        <end position="120"/>
    </location>
</feature>
<dbReference type="SUPFAM" id="SSF46689">
    <property type="entry name" value="Homeodomain-like"/>
    <property type="match status" value="2"/>
</dbReference>
<reference evidence="7 8" key="1">
    <citation type="journal article" date="2023" name="Genome Announc.">
        <title>Pan-Genome Analyses of the Genus Cohnella and Proposal of the Novel Species Cohnella silvisoli sp. nov., Isolated from Forest Soil.</title>
        <authorList>
            <person name="Wang C."/>
            <person name="Mao L."/>
            <person name="Bao G."/>
            <person name="Zhu H."/>
        </authorList>
    </citation>
    <scope>NUCLEOTIDE SEQUENCE [LARGE SCALE GENOMIC DNA]</scope>
    <source>
        <strain evidence="7 8">NL03-T5-1</strain>
    </source>
</reference>
<name>A0ABV1KLS8_9BACL</name>
<dbReference type="InterPro" id="IPR011006">
    <property type="entry name" value="CheY-like_superfamily"/>
</dbReference>
<dbReference type="SMART" id="SM00342">
    <property type="entry name" value="HTH_ARAC"/>
    <property type="match status" value="1"/>
</dbReference>
<dbReference type="CDD" id="cd17536">
    <property type="entry name" value="REC_YesN-like"/>
    <property type="match status" value="1"/>
</dbReference>
<organism evidence="7 8">
    <name type="scientific">Cohnella silvisoli</name>
    <dbReference type="NCBI Taxonomy" id="2873699"/>
    <lineage>
        <taxon>Bacteria</taxon>
        <taxon>Bacillati</taxon>
        <taxon>Bacillota</taxon>
        <taxon>Bacilli</taxon>
        <taxon>Bacillales</taxon>
        <taxon>Paenibacillaceae</taxon>
        <taxon>Cohnella</taxon>
    </lineage>
</organism>
<dbReference type="PROSITE" id="PS01124">
    <property type="entry name" value="HTH_ARAC_FAMILY_2"/>
    <property type="match status" value="1"/>
</dbReference>
<dbReference type="SUPFAM" id="SSF52172">
    <property type="entry name" value="CheY-like"/>
    <property type="match status" value="1"/>
</dbReference>
<dbReference type="InterPro" id="IPR020449">
    <property type="entry name" value="Tscrpt_reg_AraC-type_HTH"/>
</dbReference>
<dbReference type="PRINTS" id="PR00032">
    <property type="entry name" value="HTHARAC"/>
</dbReference>
<feature type="domain" description="HTH araC/xylS-type" evidence="5">
    <location>
        <begin position="459"/>
        <end position="556"/>
    </location>
</feature>
<dbReference type="Proteomes" id="UP001493487">
    <property type="component" value="Unassembled WGS sequence"/>
</dbReference>
<evidence type="ECO:0000256" key="3">
    <source>
        <dbReference type="ARBA" id="ARBA00023163"/>
    </source>
</evidence>
<keyword evidence="2" id="KW-0238">DNA-binding</keyword>
<proteinExistence type="predicted"/>
<evidence type="ECO:0000256" key="2">
    <source>
        <dbReference type="ARBA" id="ARBA00023125"/>
    </source>
</evidence>
<dbReference type="PANTHER" id="PTHR43280:SF28">
    <property type="entry name" value="HTH-TYPE TRANSCRIPTIONAL ACTIVATOR RHAS"/>
    <property type="match status" value="1"/>
</dbReference>
<feature type="modified residue" description="4-aspartylphosphate" evidence="4">
    <location>
        <position position="55"/>
    </location>
</feature>
<evidence type="ECO:0000259" key="6">
    <source>
        <dbReference type="PROSITE" id="PS50110"/>
    </source>
</evidence>
<comment type="caution">
    <text evidence="7">The sequence shown here is derived from an EMBL/GenBank/DDBJ whole genome shotgun (WGS) entry which is preliminary data.</text>
</comment>
<keyword evidence="8" id="KW-1185">Reference proteome</keyword>
<dbReference type="Pfam" id="PF00072">
    <property type="entry name" value="Response_reg"/>
    <property type="match status" value="1"/>
</dbReference>
<keyword evidence="1" id="KW-0805">Transcription regulation</keyword>
<dbReference type="PANTHER" id="PTHR43280">
    <property type="entry name" value="ARAC-FAMILY TRANSCRIPTIONAL REGULATOR"/>
    <property type="match status" value="1"/>
</dbReference>
<protein>
    <submittedName>
        <fullName evidence="7">Response regulator</fullName>
    </submittedName>
</protein>
<dbReference type="EMBL" id="JASKHM010000001">
    <property type="protein sequence ID" value="MEQ4481055.1"/>
    <property type="molecule type" value="Genomic_DNA"/>
</dbReference>
<dbReference type="PROSITE" id="PS00041">
    <property type="entry name" value="HTH_ARAC_FAMILY_1"/>
    <property type="match status" value="1"/>
</dbReference>
<evidence type="ECO:0000313" key="8">
    <source>
        <dbReference type="Proteomes" id="UP001493487"/>
    </source>
</evidence>
<evidence type="ECO:0000256" key="1">
    <source>
        <dbReference type="ARBA" id="ARBA00023015"/>
    </source>
</evidence>
<dbReference type="Gene3D" id="3.40.50.2300">
    <property type="match status" value="1"/>
</dbReference>
<dbReference type="PROSITE" id="PS50110">
    <property type="entry name" value="RESPONSE_REGULATORY"/>
    <property type="match status" value="1"/>
</dbReference>
<dbReference type="Pfam" id="PF12833">
    <property type="entry name" value="HTH_18"/>
    <property type="match status" value="1"/>
</dbReference>
<evidence type="ECO:0000313" key="7">
    <source>
        <dbReference type="EMBL" id="MEQ4481055.1"/>
    </source>
</evidence>
<dbReference type="Gene3D" id="1.10.10.60">
    <property type="entry name" value="Homeodomain-like"/>
    <property type="match status" value="2"/>
</dbReference>
<dbReference type="InterPro" id="IPR009057">
    <property type="entry name" value="Homeodomain-like_sf"/>
</dbReference>
<evidence type="ECO:0000259" key="5">
    <source>
        <dbReference type="PROSITE" id="PS01124"/>
    </source>
</evidence>
<dbReference type="RefSeq" id="WP_232182553.1">
    <property type="nucleotide sequence ID" value="NZ_JAIOAP010000001.1"/>
</dbReference>
<keyword evidence="3" id="KW-0804">Transcription</keyword>